<proteinExistence type="predicted"/>
<feature type="region of interest" description="Disordered" evidence="1">
    <location>
        <begin position="98"/>
        <end position="132"/>
    </location>
</feature>
<organism evidence="2 3">
    <name type="scientific">Alkalibaculum sporogenes</name>
    <dbReference type="NCBI Taxonomy" id="2655001"/>
    <lineage>
        <taxon>Bacteria</taxon>
        <taxon>Bacillati</taxon>
        <taxon>Bacillota</taxon>
        <taxon>Clostridia</taxon>
        <taxon>Eubacteriales</taxon>
        <taxon>Eubacteriaceae</taxon>
        <taxon>Alkalibaculum</taxon>
    </lineage>
</organism>
<reference evidence="2 3" key="1">
    <citation type="submission" date="2019-10" db="EMBL/GenBank/DDBJ databases">
        <title>Alkalibaculum tamaniensis sp.nov., a new alkaliphilic acetogen, isolated on methoxylated aromatics from a mud volcano.</title>
        <authorList>
            <person name="Khomyakova M.A."/>
            <person name="Merkel A.Y."/>
            <person name="Bonch-Osmolovskaya E.A."/>
            <person name="Slobodkin A.I."/>
        </authorList>
    </citation>
    <scope>NUCLEOTIDE SEQUENCE [LARGE SCALE GENOMIC DNA]</scope>
    <source>
        <strain evidence="2 3">M08DMB</strain>
    </source>
</reference>
<dbReference type="AlphaFoldDB" id="A0A6A7K975"/>
<dbReference type="RefSeq" id="WP_152803926.1">
    <property type="nucleotide sequence ID" value="NZ_WHNX01000012.1"/>
</dbReference>
<evidence type="ECO:0000313" key="2">
    <source>
        <dbReference type="EMBL" id="MPW25946.1"/>
    </source>
</evidence>
<evidence type="ECO:0000313" key="3">
    <source>
        <dbReference type="Proteomes" id="UP000440004"/>
    </source>
</evidence>
<dbReference type="Proteomes" id="UP000440004">
    <property type="component" value="Unassembled WGS sequence"/>
</dbReference>
<keyword evidence="3" id="KW-1185">Reference proteome</keyword>
<sequence>MYLEVDEQQFELHSKLGVAKKIEKRFKSTIGQIFGKLDVAEIDELIDILAIATQKEGEELKEFKNLVIDNFDYGDLNIAVQDYIIELQFSGTPEQNEKKLQKLQLPENQKNEIRKALGLPVHKTEDSTGNEL</sequence>
<comment type="caution">
    <text evidence="2">The sequence shown here is derived from an EMBL/GenBank/DDBJ whole genome shotgun (WGS) entry which is preliminary data.</text>
</comment>
<evidence type="ECO:0000256" key="1">
    <source>
        <dbReference type="SAM" id="MobiDB-lite"/>
    </source>
</evidence>
<gene>
    <name evidence="2" type="ORF">GC105_09100</name>
</gene>
<protein>
    <submittedName>
        <fullName evidence="2">Uncharacterized protein</fullName>
    </submittedName>
</protein>
<name>A0A6A7K975_9FIRM</name>
<accession>A0A6A7K975</accession>
<dbReference type="EMBL" id="WHNX01000012">
    <property type="protein sequence ID" value="MPW25946.1"/>
    <property type="molecule type" value="Genomic_DNA"/>
</dbReference>